<dbReference type="InterPro" id="IPR007890">
    <property type="entry name" value="CHASE2"/>
</dbReference>
<organism evidence="3 4">
    <name type="scientific">Maribacter chungangensis</name>
    <dbReference type="NCBI Taxonomy" id="1069117"/>
    <lineage>
        <taxon>Bacteria</taxon>
        <taxon>Pseudomonadati</taxon>
        <taxon>Bacteroidota</taxon>
        <taxon>Flavobacteriia</taxon>
        <taxon>Flavobacteriales</taxon>
        <taxon>Flavobacteriaceae</taxon>
        <taxon>Maribacter</taxon>
    </lineage>
</organism>
<evidence type="ECO:0000259" key="2">
    <source>
        <dbReference type="SMART" id="SM01080"/>
    </source>
</evidence>
<protein>
    <submittedName>
        <fullName evidence="3">CHASE2 domain-containing protein</fullName>
    </submittedName>
</protein>
<gene>
    <name evidence="3" type="ORF">ACFQZJ_00935</name>
</gene>
<keyword evidence="1" id="KW-0472">Membrane</keyword>
<keyword evidence="4" id="KW-1185">Reference proteome</keyword>
<dbReference type="SMART" id="SM01080">
    <property type="entry name" value="CHASE2"/>
    <property type="match status" value="1"/>
</dbReference>
<keyword evidence="1" id="KW-1133">Transmembrane helix</keyword>
<dbReference type="EMBL" id="JBHTHY010000003">
    <property type="protein sequence ID" value="MFD0796008.1"/>
    <property type="molecule type" value="Genomic_DNA"/>
</dbReference>
<name>A0ABW3AYA4_9FLAO</name>
<sequence length="396" mass="46393">MRRVRFINRLLVKEAFFCMLFSFMVIGLVLLIGLNISFFSPFKNAFKDFSYLDLYYAENLHEENGDFNENIVLVNINRINRKEIAELLGEIQKHGPKVIGLDVIFKDSQDPVWDQFLAEKLKNESLVLTYTIQDKNKVETNAKVFSSKQYAGYSNFNFDTESLVIRNFQGIYKTEDDTLVSFPVAVTNAYLENNWLNDNLNSLKKERPIKFWGNRDRFLVLEQADVIGRQELSFLKDRIVLLGYLGDSKNHDYDIEDKHYTPMNPKFVGKNPPDTFGLVIHANIIQMLLANDYISIVPTWVLILLTIVLTFMALAYFIYLNKRQLASYILRLNLVQLFFIILFIWISLLLFKNDVLLKVTSITATVVFSMGLIGYYKKLANYLYKRYKWEGYFYHD</sequence>
<dbReference type="Proteomes" id="UP001597012">
    <property type="component" value="Unassembled WGS sequence"/>
</dbReference>
<proteinExistence type="predicted"/>
<dbReference type="RefSeq" id="WP_379931679.1">
    <property type="nucleotide sequence ID" value="NZ_JBHTHY010000003.1"/>
</dbReference>
<comment type="caution">
    <text evidence="3">The sequence shown here is derived from an EMBL/GenBank/DDBJ whole genome shotgun (WGS) entry which is preliminary data.</text>
</comment>
<evidence type="ECO:0000313" key="4">
    <source>
        <dbReference type="Proteomes" id="UP001597012"/>
    </source>
</evidence>
<dbReference type="Pfam" id="PF05226">
    <property type="entry name" value="CHASE2"/>
    <property type="match status" value="1"/>
</dbReference>
<evidence type="ECO:0000313" key="3">
    <source>
        <dbReference type="EMBL" id="MFD0796008.1"/>
    </source>
</evidence>
<evidence type="ECO:0000256" key="1">
    <source>
        <dbReference type="SAM" id="Phobius"/>
    </source>
</evidence>
<feature type="transmembrane region" description="Helical" evidence="1">
    <location>
        <begin position="357"/>
        <end position="376"/>
    </location>
</feature>
<accession>A0ABW3AYA4</accession>
<feature type="transmembrane region" description="Helical" evidence="1">
    <location>
        <begin position="332"/>
        <end position="351"/>
    </location>
</feature>
<feature type="transmembrane region" description="Helical" evidence="1">
    <location>
        <begin position="12"/>
        <end position="34"/>
    </location>
</feature>
<feature type="domain" description="CHASE2" evidence="2">
    <location>
        <begin position="49"/>
        <end position="317"/>
    </location>
</feature>
<keyword evidence="1" id="KW-0812">Transmembrane</keyword>
<reference evidence="4" key="1">
    <citation type="journal article" date="2019" name="Int. J. Syst. Evol. Microbiol.">
        <title>The Global Catalogue of Microorganisms (GCM) 10K type strain sequencing project: providing services to taxonomists for standard genome sequencing and annotation.</title>
        <authorList>
            <consortium name="The Broad Institute Genomics Platform"/>
            <consortium name="The Broad Institute Genome Sequencing Center for Infectious Disease"/>
            <person name="Wu L."/>
            <person name="Ma J."/>
        </authorList>
    </citation>
    <scope>NUCLEOTIDE SEQUENCE [LARGE SCALE GENOMIC DNA]</scope>
    <source>
        <strain evidence="4">CCUG 61948</strain>
    </source>
</reference>
<feature type="transmembrane region" description="Helical" evidence="1">
    <location>
        <begin position="300"/>
        <end position="320"/>
    </location>
</feature>